<feature type="region of interest" description="Disordered" evidence="1">
    <location>
        <begin position="33"/>
        <end position="52"/>
    </location>
</feature>
<evidence type="ECO:0000256" key="1">
    <source>
        <dbReference type="SAM" id="MobiDB-lite"/>
    </source>
</evidence>
<reference evidence="2" key="2">
    <citation type="submission" date="2020-09" db="EMBL/GenBank/DDBJ databases">
        <authorList>
            <person name="Sun Q."/>
            <person name="Zhou Y."/>
        </authorList>
    </citation>
    <scope>NUCLEOTIDE SEQUENCE</scope>
    <source>
        <strain evidence="2">CGMCC 1.16134</strain>
    </source>
</reference>
<evidence type="ECO:0000313" key="3">
    <source>
        <dbReference type="Proteomes" id="UP000637643"/>
    </source>
</evidence>
<organism evidence="2 3">
    <name type="scientific">Paenibacillus albidus</name>
    <dbReference type="NCBI Taxonomy" id="2041023"/>
    <lineage>
        <taxon>Bacteria</taxon>
        <taxon>Bacillati</taxon>
        <taxon>Bacillota</taxon>
        <taxon>Bacilli</taxon>
        <taxon>Bacillales</taxon>
        <taxon>Paenibacillaceae</taxon>
        <taxon>Paenibacillus</taxon>
    </lineage>
</organism>
<proteinExistence type="predicted"/>
<dbReference type="EMBL" id="BMKR01000006">
    <property type="protein sequence ID" value="GGF72264.1"/>
    <property type="molecule type" value="Genomic_DNA"/>
</dbReference>
<name>A0A917FFZ9_9BACL</name>
<protein>
    <submittedName>
        <fullName evidence="2">Uncharacterized protein</fullName>
    </submittedName>
</protein>
<keyword evidence="3" id="KW-1185">Reference proteome</keyword>
<accession>A0A917FFZ9</accession>
<dbReference type="Proteomes" id="UP000637643">
    <property type="component" value="Unassembled WGS sequence"/>
</dbReference>
<sequence length="52" mass="6034">MVDDMTLPLLATIWFERSPLQHHVLIKNIMRSEHKKKHASTSDAYVPSQFAN</sequence>
<evidence type="ECO:0000313" key="2">
    <source>
        <dbReference type="EMBL" id="GGF72264.1"/>
    </source>
</evidence>
<gene>
    <name evidence="2" type="ORF">GCM10010912_16720</name>
</gene>
<comment type="caution">
    <text evidence="2">The sequence shown here is derived from an EMBL/GenBank/DDBJ whole genome shotgun (WGS) entry which is preliminary data.</text>
</comment>
<reference evidence="2" key="1">
    <citation type="journal article" date="2014" name="Int. J. Syst. Evol. Microbiol.">
        <title>Complete genome sequence of Corynebacterium casei LMG S-19264T (=DSM 44701T), isolated from a smear-ripened cheese.</title>
        <authorList>
            <consortium name="US DOE Joint Genome Institute (JGI-PGF)"/>
            <person name="Walter F."/>
            <person name="Albersmeier A."/>
            <person name="Kalinowski J."/>
            <person name="Ruckert C."/>
        </authorList>
    </citation>
    <scope>NUCLEOTIDE SEQUENCE</scope>
    <source>
        <strain evidence="2">CGMCC 1.16134</strain>
    </source>
</reference>
<dbReference type="AlphaFoldDB" id="A0A917FFZ9"/>